<accession>A0A179F8Z6</accession>
<feature type="region of interest" description="Disordered" evidence="1">
    <location>
        <begin position="313"/>
        <end position="351"/>
    </location>
</feature>
<evidence type="ECO:0000256" key="2">
    <source>
        <dbReference type="SAM" id="SignalP"/>
    </source>
</evidence>
<dbReference type="RefSeq" id="XP_018139612.1">
    <property type="nucleotide sequence ID" value="XM_018286243.1"/>
</dbReference>
<gene>
    <name evidence="3" type="ORF">VFPPC_07373</name>
</gene>
<dbReference type="EMBL" id="LSBJ02000007">
    <property type="protein sequence ID" value="OAQ61908.1"/>
    <property type="molecule type" value="Genomic_DNA"/>
</dbReference>
<dbReference type="Proteomes" id="UP000078397">
    <property type="component" value="Unassembled WGS sequence"/>
</dbReference>
<proteinExistence type="predicted"/>
<keyword evidence="4" id="KW-1185">Reference proteome</keyword>
<organism evidence="3 4">
    <name type="scientific">Pochonia chlamydosporia 170</name>
    <dbReference type="NCBI Taxonomy" id="1380566"/>
    <lineage>
        <taxon>Eukaryota</taxon>
        <taxon>Fungi</taxon>
        <taxon>Dikarya</taxon>
        <taxon>Ascomycota</taxon>
        <taxon>Pezizomycotina</taxon>
        <taxon>Sordariomycetes</taxon>
        <taxon>Hypocreomycetidae</taxon>
        <taxon>Hypocreales</taxon>
        <taxon>Clavicipitaceae</taxon>
        <taxon>Pochonia</taxon>
    </lineage>
</organism>
<feature type="chain" id="PRO_5008101445" evidence="2">
    <location>
        <begin position="22"/>
        <end position="351"/>
    </location>
</feature>
<dbReference type="KEGG" id="pchm:VFPPC_07373"/>
<comment type="caution">
    <text evidence="3">The sequence shown here is derived from an EMBL/GenBank/DDBJ whole genome shotgun (WGS) entry which is preliminary data.</text>
</comment>
<evidence type="ECO:0000313" key="4">
    <source>
        <dbReference type="Proteomes" id="UP000078397"/>
    </source>
</evidence>
<evidence type="ECO:0000256" key="1">
    <source>
        <dbReference type="SAM" id="MobiDB-lite"/>
    </source>
</evidence>
<keyword evidence="2" id="KW-0732">Signal</keyword>
<protein>
    <submittedName>
        <fullName evidence="3">Uncharacterized protein</fullName>
    </submittedName>
</protein>
<sequence length="351" mass="36885">MQPSLVMALMAAGTLTGLATGTPHLGRPKGWCDNADCSKVPAPFTRRGVVSARDDQCQYSCHLRRLREAAEKRANAKPVDMGIVPSAEEITVPEPDDAEPSKDNKKKRAAEDMNMPDALQGGSAAASIFASNPSLFRRAGETQAAPQVPVGQFDVAVTNIPRRSEGPCKFAVDASPQPEESGAGIVCLGSAGQKMMESMTRATVAMFAARLAVEYDRSCELKSDTKAHFEGQEDKSVSPFDPSSTAAASAEVLDENTPGGHTFFLSCGAVFLYRPLSGPSGTSVAPAVRMLRDARGFVPLMAESIPATVFPTKQSARRQEGGAAAGTTYNASNPPPWLKAAQAEAGTAPKA</sequence>
<feature type="signal peptide" evidence="2">
    <location>
        <begin position="1"/>
        <end position="21"/>
    </location>
</feature>
<dbReference type="OrthoDB" id="4939755at2759"/>
<reference evidence="3 4" key="1">
    <citation type="journal article" date="2016" name="PLoS Pathog.">
        <title>Biosynthesis of antibiotic leucinostatins in bio-control fungus Purpureocillium lilacinum and their inhibition on phytophthora revealed by genome mining.</title>
        <authorList>
            <person name="Wang G."/>
            <person name="Liu Z."/>
            <person name="Lin R."/>
            <person name="Li E."/>
            <person name="Mao Z."/>
            <person name="Ling J."/>
            <person name="Yang Y."/>
            <person name="Yin W.B."/>
            <person name="Xie B."/>
        </authorList>
    </citation>
    <scope>NUCLEOTIDE SEQUENCE [LARGE SCALE GENOMIC DNA]</scope>
    <source>
        <strain evidence="3">170</strain>
    </source>
</reference>
<name>A0A179F8Z6_METCM</name>
<dbReference type="AlphaFoldDB" id="A0A179F8Z6"/>
<feature type="region of interest" description="Disordered" evidence="1">
    <location>
        <begin position="85"/>
        <end position="109"/>
    </location>
</feature>
<dbReference type="GeneID" id="28850237"/>
<evidence type="ECO:0000313" key="3">
    <source>
        <dbReference type="EMBL" id="OAQ61908.1"/>
    </source>
</evidence>